<keyword evidence="3 5" id="KW-0863">Zinc-finger</keyword>
<accession>A0A8J2S0K8</accession>
<dbReference type="AlphaFoldDB" id="A0A8J2S0K8"/>
<keyword evidence="1" id="KW-0479">Metal-binding</keyword>
<dbReference type="Gene3D" id="3.30.160.60">
    <property type="entry name" value="Classic Zinc Finger"/>
    <property type="match status" value="4"/>
</dbReference>
<gene>
    <name evidence="7" type="ORF">DGAL_LOCUS16263</name>
</gene>
<protein>
    <recommendedName>
        <fullName evidence="6">C2H2-type domain-containing protein</fullName>
    </recommendedName>
</protein>
<evidence type="ECO:0000256" key="1">
    <source>
        <dbReference type="ARBA" id="ARBA00022723"/>
    </source>
</evidence>
<dbReference type="GO" id="GO:0008270">
    <property type="term" value="F:zinc ion binding"/>
    <property type="evidence" value="ECO:0007669"/>
    <property type="project" value="UniProtKB-KW"/>
</dbReference>
<dbReference type="PANTHER" id="PTHR24379">
    <property type="entry name" value="KRAB AND ZINC FINGER DOMAIN-CONTAINING"/>
    <property type="match status" value="1"/>
</dbReference>
<sequence>MESLDHTVEIEQVFCFKCPKCEYVSLFKEAVEEHLKKEHQFGNVNVSEETTSSDFLLNDCDLEPNQTSDDEPVHTGDVSTSSTATPKGFTCSVGGCGVRLEKECDAQYHAKCHDESSFKCPECGEMKSSWKAMVMHLWKSHLINLELLSCHLCGYRTGKKELLKFHVNTHSDQRTCLCDECGKGFKNMKQLRNHKELHSVNKGSSEQQLKNKCPDCGQILSSSRLLRAHRNAVHLKMRSHLCNYCGYNTTSQSNLRIHLRRHTEEKPFSCDSCDYRTSDHNSLRRHKMKHTGEKQYKCPHCSYASIQSSTYKAHLRNKHPGLSDELIFSCPICNFRTIRKEQLNLHVTSAHDESGNNGSSTQLAV</sequence>
<evidence type="ECO:0000256" key="4">
    <source>
        <dbReference type="ARBA" id="ARBA00022833"/>
    </source>
</evidence>
<evidence type="ECO:0000313" key="8">
    <source>
        <dbReference type="Proteomes" id="UP000789390"/>
    </source>
</evidence>
<feature type="domain" description="C2H2-type" evidence="6">
    <location>
        <begin position="296"/>
        <end position="324"/>
    </location>
</feature>
<keyword evidence="2" id="KW-0677">Repeat</keyword>
<evidence type="ECO:0000313" key="7">
    <source>
        <dbReference type="EMBL" id="CAH0112532.1"/>
    </source>
</evidence>
<reference evidence="7" key="1">
    <citation type="submission" date="2021-11" db="EMBL/GenBank/DDBJ databases">
        <authorList>
            <person name="Schell T."/>
        </authorList>
    </citation>
    <scope>NUCLEOTIDE SEQUENCE</scope>
    <source>
        <strain evidence="7">M5</strain>
    </source>
</reference>
<evidence type="ECO:0000256" key="3">
    <source>
        <dbReference type="ARBA" id="ARBA00022771"/>
    </source>
</evidence>
<dbReference type="FunFam" id="3.30.160.60:FF:000446">
    <property type="entry name" value="Zinc finger protein"/>
    <property type="match status" value="1"/>
</dbReference>
<evidence type="ECO:0000256" key="2">
    <source>
        <dbReference type="ARBA" id="ARBA00022737"/>
    </source>
</evidence>
<dbReference type="PANTHER" id="PTHR24379:SF123">
    <property type="entry name" value="ZINC FINGER AND BTB DOMAIN CONTAINING 17"/>
    <property type="match status" value="1"/>
</dbReference>
<dbReference type="EMBL" id="CAKKLH010000327">
    <property type="protein sequence ID" value="CAH0112532.1"/>
    <property type="molecule type" value="Genomic_DNA"/>
</dbReference>
<dbReference type="Proteomes" id="UP000789390">
    <property type="component" value="Unassembled WGS sequence"/>
</dbReference>
<dbReference type="PROSITE" id="PS00028">
    <property type="entry name" value="ZINC_FINGER_C2H2_1"/>
    <property type="match status" value="3"/>
</dbReference>
<dbReference type="PROSITE" id="PS50157">
    <property type="entry name" value="ZINC_FINGER_C2H2_2"/>
    <property type="match status" value="6"/>
</dbReference>
<dbReference type="Pfam" id="PF00096">
    <property type="entry name" value="zf-C2H2"/>
    <property type="match status" value="3"/>
</dbReference>
<dbReference type="SMART" id="SM00355">
    <property type="entry name" value="ZnF_C2H2"/>
    <property type="match status" value="10"/>
</dbReference>
<dbReference type="GO" id="GO:0005634">
    <property type="term" value="C:nucleus"/>
    <property type="evidence" value="ECO:0007669"/>
    <property type="project" value="UniProtKB-ARBA"/>
</dbReference>
<dbReference type="OrthoDB" id="5876240at2759"/>
<keyword evidence="4" id="KW-0862">Zinc</keyword>
<feature type="domain" description="C2H2-type" evidence="6">
    <location>
        <begin position="211"/>
        <end position="239"/>
    </location>
</feature>
<organism evidence="7 8">
    <name type="scientific">Daphnia galeata</name>
    <dbReference type="NCBI Taxonomy" id="27404"/>
    <lineage>
        <taxon>Eukaryota</taxon>
        <taxon>Metazoa</taxon>
        <taxon>Ecdysozoa</taxon>
        <taxon>Arthropoda</taxon>
        <taxon>Crustacea</taxon>
        <taxon>Branchiopoda</taxon>
        <taxon>Diplostraca</taxon>
        <taxon>Cladocera</taxon>
        <taxon>Anomopoda</taxon>
        <taxon>Daphniidae</taxon>
        <taxon>Daphnia</taxon>
    </lineage>
</organism>
<dbReference type="SUPFAM" id="SSF57667">
    <property type="entry name" value="beta-beta-alpha zinc fingers"/>
    <property type="match status" value="4"/>
</dbReference>
<comment type="caution">
    <text evidence="7">The sequence shown here is derived from an EMBL/GenBank/DDBJ whole genome shotgun (WGS) entry which is preliminary data.</text>
</comment>
<name>A0A8J2S0K8_9CRUS</name>
<evidence type="ECO:0000256" key="5">
    <source>
        <dbReference type="PROSITE-ProRule" id="PRU00042"/>
    </source>
</evidence>
<feature type="domain" description="C2H2-type" evidence="6">
    <location>
        <begin position="176"/>
        <end position="203"/>
    </location>
</feature>
<feature type="domain" description="C2H2-type" evidence="6">
    <location>
        <begin position="240"/>
        <end position="267"/>
    </location>
</feature>
<dbReference type="InterPro" id="IPR013087">
    <property type="entry name" value="Znf_C2H2_type"/>
</dbReference>
<dbReference type="FunFam" id="3.30.160.60:FF:000882">
    <property type="entry name" value="Predicted gene, 21060"/>
    <property type="match status" value="1"/>
</dbReference>
<feature type="domain" description="C2H2-type" evidence="6">
    <location>
        <begin position="268"/>
        <end position="295"/>
    </location>
</feature>
<feature type="domain" description="C2H2-type" evidence="6">
    <location>
        <begin position="148"/>
        <end position="175"/>
    </location>
</feature>
<dbReference type="InterPro" id="IPR036236">
    <property type="entry name" value="Znf_C2H2_sf"/>
</dbReference>
<proteinExistence type="predicted"/>
<evidence type="ECO:0000259" key="6">
    <source>
        <dbReference type="PROSITE" id="PS50157"/>
    </source>
</evidence>
<keyword evidence="8" id="KW-1185">Reference proteome</keyword>